<dbReference type="InterPro" id="IPR050272">
    <property type="entry name" value="Isochorismatase-like_hydrls"/>
</dbReference>
<reference evidence="3 4" key="1">
    <citation type="submission" date="2021-08" db="EMBL/GenBank/DDBJ databases">
        <title>Culture and genomic analysis of Symbiopectobacterium purcellii sp. nov. gen. nov., isolated from the leafhopper Empoasca decipiens.</title>
        <authorList>
            <person name="Nadal-Jimenez P."/>
            <person name="Siozios S."/>
            <person name="Halliday N."/>
            <person name="Camara M."/>
            <person name="Hurst G.D.D."/>
        </authorList>
    </citation>
    <scope>NUCLEOTIDE SEQUENCE [LARGE SCALE GENOMIC DNA]</scope>
    <source>
        <strain evidence="3 4">SyEd1</strain>
    </source>
</reference>
<dbReference type="InterPro" id="IPR041657">
    <property type="entry name" value="HTH_17"/>
</dbReference>
<keyword evidence="1" id="KW-0378">Hydrolase</keyword>
<dbReference type="SUPFAM" id="SSF52499">
    <property type="entry name" value="Isochorismatase-like hydrolases"/>
    <property type="match status" value="1"/>
</dbReference>
<dbReference type="Pfam" id="PF12728">
    <property type="entry name" value="HTH_17"/>
    <property type="match status" value="1"/>
</dbReference>
<dbReference type="SUPFAM" id="SSF46955">
    <property type="entry name" value="Putative DNA-binding domain"/>
    <property type="match status" value="1"/>
</dbReference>
<dbReference type="Gene3D" id="3.40.50.850">
    <property type="entry name" value="Isochorismatase-like"/>
    <property type="match status" value="1"/>
</dbReference>
<keyword evidence="4" id="KW-1185">Reference proteome</keyword>
<dbReference type="InterPro" id="IPR000551">
    <property type="entry name" value="MerR-type_HTH_dom"/>
</dbReference>
<evidence type="ECO:0000256" key="1">
    <source>
        <dbReference type="ARBA" id="ARBA00022801"/>
    </source>
</evidence>
<dbReference type="PANTHER" id="PTHR43540:SF1">
    <property type="entry name" value="ISOCHORISMATASE HYDROLASE"/>
    <property type="match status" value="1"/>
</dbReference>
<dbReference type="Gene3D" id="1.10.1660.10">
    <property type="match status" value="1"/>
</dbReference>
<gene>
    <name evidence="3" type="ORF">K6K13_01020</name>
</gene>
<dbReference type="Pfam" id="PF00857">
    <property type="entry name" value="Isochorismatase"/>
    <property type="match status" value="1"/>
</dbReference>
<dbReference type="InterPro" id="IPR000868">
    <property type="entry name" value="Isochorismatase-like_dom"/>
</dbReference>
<dbReference type="EMBL" id="CP081864">
    <property type="protein sequence ID" value="QZN96107.1"/>
    <property type="molecule type" value="Genomic_DNA"/>
</dbReference>
<dbReference type="PROSITE" id="PS50937">
    <property type="entry name" value="HTH_MERR_2"/>
    <property type="match status" value="1"/>
</dbReference>
<evidence type="ECO:0000313" key="4">
    <source>
        <dbReference type="Proteomes" id="UP000825886"/>
    </source>
</evidence>
<dbReference type="Proteomes" id="UP000825886">
    <property type="component" value="Chromosome"/>
</dbReference>
<proteinExistence type="predicted"/>
<evidence type="ECO:0000313" key="3">
    <source>
        <dbReference type="EMBL" id="QZN96107.1"/>
    </source>
</evidence>
<dbReference type="InterPro" id="IPR009061">
    <property type="entry name" value="DNA-bd_dom_put_sf"/>
</dbReference>
<dbReference type="PANTHER" id="PTHR43540">
    <property type="entry name" value="PEROXYUREIDOACRYLATE/UREIDOACRYLATE AMIDOHYDROLASE-RELATED"/>
    <property type="match status" value="1"/>
</dbReference>
<protein>
    <submittedName>
        <fullName evidence="3">Isochorismatase family protein</fullName>
    </submittedName>
</protein>
<evidence type="ECO:0000259" key="2">
    <source>
        <dbReference type="PROSITE" id="PS50937"/>
    </source>
</evidence>
<sequence length="275" mass="30672">MYDKLLTVSDAAKMLGISASTLRRLEDNGEVKTYGLKVVYTPGGQRRYLANEIQRVFSQTGFAHKIGFGSKAAILVRDVTYAYMDSGSTLAIDTPFDKAGLHRLLTMAAQRGLPTVFTRTVYRPEHPFSWLWGKKYPFITTLTEDAYLNRIDEALGDALFERNHSTCYVSDFYGHDLAAWLKQQGIDTLILGGVTASGSIRATAIEAFQMGFHVMLPREVIGDRSQSLLDFTLLDLNARYADVLSLEEVSDWLATLPMAVSESTTRHRQPDALSE</sequence>
<accession>A0ABX9ALP9</accession>
<feature type="domain" description="HTH merR-type" evidence="2">
    <location>
        <begin position="5"/>
        <end position="56"/>
    </location>
</feature>
<organism evidence="3 4">
    <name type="scientific">Symbiopectobacterium purcellii</name>
    <dbReference type="NCBI Taxonomy" id="2871826"/>
    <lineage>
        <taxon>Bacteria</taxon>
        <taxon>Pseudomonadati</taxon>
        <taxon>Pseudomonadota</taxon>
        <taxon>Gammaproteobacteria</taxon>
        <taxon>Enterobacterales</taxon>
        <taxon>Enterobacteriaceae</taxon>
    </lineage>
</organism>
<dbReference type="InterPro" id="IPR036380">
    <property type="entry name" value="Isochorismatase-like_sf"/>
</dbReference>
<dbReference type="RefSeq" id="WP_222159170.1">
    <property type="nucleotide sequence ID" value="NZ_CP081864.1"/>
</dbReference>
<name>A0ABX9ALP9_9ENTR</name>